<comment type="caution">
    <text evidence="7">The sequence shown here is derived from an EMBL/GenBank/DDBJ whole genome shotgun (WGS) entry which is preliminary data.</text>
</comment>
<dbReference type="PANTHER" id="PTHR48414:SF1">
    <property type="entry name" value="POP5 HOMOLOG, RIBONUCLEASE P_MRP SUBUNIT"/>
    <property type="match status" value="1"/>
</dbReference>
<dbReference type="GO" id="GO:1990904">
    <property type="term" value="C:ribonucleoprotein complex"/>
    <property type="evidence" value="ECO:0007669"/>
    <property type="project" value="UniProtKB-ARBA"/>
</dbReference>
<dbReference type="AlphaFoldDB" id="A0ABD1EI15"/>
<evidence type="ECO:0000313" key="7">
    <source>
        <dbReference type="EMBL" id="KAL1494308.1"/>
    </source>
</evidence>
<comment type="subcellular location">
    <subcellularLocation>
        <location evidence="6">Nucleus</location>
        <location evidence="6">Nucleolus</location>
    </subcellularLocation>
</comment>
<dbReference type="InterPro" id="IPR038085">
    <property type="entry name" value="Rnp2-like_sf"/>
</dbReference>
<dbReference type="Proteomes" id="UP001566132">
    <property type="component" value="Unassembled WGS sequence"/>
</dbReference>
<evidence type="ECO:0000256" key="5">
    <source>
        <dbReference type="ARBA" id="ARBA00044198"/>
    </source>
</evidence>
<keyword evidence="8" id="KW-1185">Reference proteome</keyword>
<accession>A0ABD1EI15</accession>
<protein>
    <recommendedName>
        <fullName evidence="5 6">Ribonuclease P/MRP protein subunit POP5</fullName>
    </recommendedName>
</protein>
<keyword evidence="3 6" id="KW-0819">tRNA processing</keyword>
<dbReference type="Pfam" id="PF01900">
    <property type="entry name" value="RNase_P_Rpp14"/>
    <property type="match status" value="1"/>
</dbReference>
<keyword evidence="2" id="KW-0698">rRNA processing</keyword>
<evidence type="ECO:0000256" key="3">
    <source>
        <dbReference type="ARBA" id="ARBA00022694"/>
    </source>
</evidence>
<comment type="function">
    <text evidence="6">Component of ribonuclease P, a protein complex that generates mature tRNA molecules by cleaving their 5'-ends.</text>
</comment>
<evidence type="ECO:0000256" key="6">
    <source>
        <dbReference type="PIRNR" id="PIRNR023803"/>
    </source>
</evidence>
<evidence type="ECO:0000256" key="1">
    <source>
        <dbReference type="ARBA" id="ARBA00010800"/>
    </source>
</evidence>
<gene>
    <name evidence="7" type="ORF">ABEB36_009927</name>
</gene>
<dbReference type="SUPFAM" id="SSF160350">
    <property type="entry name" value="Rnp2-like"/>
    <property type="match status" value="1"/>
</dbReference>
<comment type="similarity">
    <text evidence="1 6">Belongs to the eukaryotic/archaeal RNase P protein component 2 family.</text>
</comment>
<dbReference type="Gene3D" id="3.30.70.3250">
    <property type="entry name" value="Ribonuclease P, Pop5 subunit"/>
    <property type="match status" value="1"/>
</dbReference>
<proteinExistence type="inferred from homology"/>
<dbReference type="GO" id="GO:0008033">
    <property type="term" value="P:tRNA processing"/>
    <property type="evidence" value="ECO:0007669"/>
    <property type="project" value="UniProtKB-KW"/>
</dbReference>
<dbReference type="PIRSF" id="PIRSF023803">
    <property type="entry name" value="Ribonuclease_P_prd"/>
    <property type="match status" value="1"/>
</dbReference>
<organism evidence="7 8">
    <name type="scientific">Hypothenemus hampei</name>
    <name type="common">Coffee berry borer</name>
    <dbReference type="NCBI Taxonomy" id="57062"/>
    <lineage>
        <taxon>Eukaryota</taxon>
        <taxon>Metazoa</taxon>
        <taxon>Ecdysozoa</taxon>
        <taxon>Arthropoda</taxon>
        <taxon>Hexapoda</taxon>
        <taxon>Insecta</taxon>
        <taxon>Pterygota</taxon>
        <taxon>Neoptera</taxon>
        <taxon>Endopterygota</taxon>
        <taxon>Coleoptera</taxon>
        <taxon>Polyphaga</taxon>
        <taxon>Cucujiformia</taxon>
        <taxon>Curculionidae</taxon>
        <taxon>Scolytinae</taxon>
        <taxon>Hypothenemus</taxon>
    </lineage>
</organism>
<evidence type="ECO:0000256" key="2">
    <source>
        <dbReference type="ARBA" id="ARBA00022552"/>
    </source>
</evidence>
<dbReference type="InterPro" id="IPR002759">
    <property type="entry name" value="Pop5/Rpp14/Rnp2-like"/>
</dbReference>
<dbReference type="GO" id="GO:1902555">
    <property type="term" value="C:endoribonuclease complex"/>
    <property type="evidence" value="ECO:0007669"/>
    <property type="project" value="UniProtKB-ARBA"/>
</dbReference>
<sequence length="157" mass="18114">MVRLKNRYIVVEINPQFSNRDNKIQPFRLQDKVLNQAIQSEVQLIHGDFGVASIRSGFQVKYCNDLTRIAIIRCTHGPHKLVTSVLPLITNLPYLTAGIFVNILYTGATLKQCFNFIKTHQERKYNEFCACLKSEEEKNELRNAVLNFETILNKLTN</sequence>
<evidence type="ECO:0000313" key="8">
    <source>
        <dbReference type="Proteomes" id="UP001566132"/>
    </source>
</evidence>
<reference evidence="7 8" key="1">
    <citation type="submission" date="2024-05" db="EMBL/GenBank/DDBJ databases">
        <title>Genetic variation in Jamaican populations of the coffee berry borer (Hypothenemus hampei).</title>
        <authorList>
            <person name="Errbii M."/>
            <person name="Myrie A."/>
        </authorList>
    </citation>
    <scope>NUCLEOTIDE SEQUENCE [LARGE SCALE GENOMIC DNA]</scope>
    <source>
        <strain evidence="7">JA-Hopewell-2020-01-JO</strain>
        <tissue evidence="7">Whole body</tissue>
    </source>
</reference>
<dbReference type="GO" id="GO:0006364">
    <property type="term" value="P:rRNA processing"/>
    <property type="evidence" value="ECO:0007669"/>
    <property type="project" value="UniProtKB-KW"/>
</dbReference>
<dbReference type="EMBL" id="JBDJPC010000007">
    <property type="protein sequence ID" value="KAL1494308.1"/>
    <property type="molecule type" value="Genomic_DNA"/>
</dbReference>
<dbReference type="GO" id="GO:0005730">
    <property type="term" value="C:nucleolus"/>
    <property type="evidence" value="ECO:0007669"/>
    <property type="project" value="UniProtKB-SubCell"/>
</dbReference>
<evidence type="ECO:0000256" key="4">
    <source>
        <dbReference type="ARBA" id="ARBA00023242"/>
    </source>
</evidence>
<dbReference type="PANTHER" id="PTHR48414">
    <property type="entry name" value="POP5 HOMOLOG, RIBONUCLEASE P_MRP SUBUNIT"/>
    <property type="match status" value="1"/>
</dbReference>
<dbReference type="InterPro" id="IPR016819">
    <property type="entry name" value="RNase_P/MRP_POP5"/>
</dbReference>
<keyword evidence="4 6" id="KW-0539">Nucleus</keyword>
<name>A0ABD1EI15_HYPHA</name>